<evidence type="ECO:0000313" key="3">
    <source>
        <dbReference type="Proteomes" id="UP000219743"/>
    </source>
</evidence>
<dbReference type="AlphaFoldDB" id="A0A9X6VLL8"/>
<feature type="compositionally biased region" description="Basic residues" evidence="1">
    <location>
        <begin position="9"/>
        <end position="21"/>
    </location>
</feature>
<evidence type="ECO:0000313" key="2">
    <source>
        <dbReference type="EMBL" id="PFD22663.1"/>
    </source>
</evidence>
<dbReference type="EMBL" id="NTRC01000007">
    <property type="protein sequence ID" value="PFD22663.1"/>
    <property type="molecule type" value="Genomic_DNA"/>
</dbReference>
<proteinExistence type="predicted"/>
<feature type="region of interest" description="Disordered" evidence="1">
    <location>
        <begin position="1"/>
        <end position="47"/>
    </location>
</feature>
<dbReference type="RefSeq" id="WP_098273051.1">
    <property type="nucleotide sequence ID" value="NZ_NTRC01000007.1"/>
</dbReference>
<comment type="caution">
    <text evidence="2">The sequence shown here is derived from an EMBL/GenBank/DDBJ whole genome shotgun (WGS) entry which is preliminary data.</text>
</comment>
<evidence type="ECO:0000256" key="1">
    <source>
        <dbReference type="SAM" id="MobiDB-lite"/>
    </source>
</evidence>
<gene>
    <name evidence="2" type="ORF">CN263_09115</name>
</gene>
<accession>A0A9X6VLL8</accession>
<protein>
    <submittedName>
        <fullName evidence="2">Uncharacterized protein</fullName>
    </submittedName>
</protein>
<sequence>MNKAALEARRKRSRESMRKRRENPEYRAKEKEYDKIYRQNNRDKERQRQVRYYKRLAEGVDI</sequence>
<name>A0A9X6VLL8_BACCE</name>
<feature type="compositionally biased region" description="Basic and acidic residues" evidence="1">
    <location>
        <begin position="22"/>
        <end position="47"/>
    </location>
</feature>
<reference evidence="2 3" key="1">
    <citation type="submission" date="2017-09" db="EMBL/GenBank/DDBJ databases">
        <title>Large-scale bioinformatics analysis of Bacillus genomes uncovers conserved roles of natural products in bacterial physiology.</title>
        <authorList>
            <consortium name="Agbiome Team Llc"/>
            <person name="Bleich R.M."/>
            <person name="Kirk G.J."/>
            <person name="Santa Maria K.C."/>
            <person name="Allen S.E."/>
            <person name="Farag S."/>
            <person name="Shank E.A."/>
            <person name="Bowers A."/>
        </authorList>
    </citation>
    <scope>NUCLEOTIDE SEQUENCE [LARGE SCALE GENOMIC DNA]</scope>
    <source>
        <strain evidence="2 3">AFS024404</strain>
    </source>
</reference>
<dbReference type="Proteomes" id="UP000219743">
    <property type="component" value="Unassembled WGS sequence"/>
</dbReference>
<organism evidence="2 3">
    <name type="scientific">Bacillus cereus</name>
    <dbReference type="NCBI Taxonomy" id="1396"/>
    <lineage>
        <taxon>Bacteria</taxon>
        <taxon>Bacillati</taxon>
        <taxon>Bacillota</taxon>
        <taxon>Bacilli</taxon>
        <taxon>Bacillales</taxon>
        <taxon>Bacillaceae</taxon>
        <taxon>Bacillus</taxon>
        <taxon>Bacillus cereus group</taxon>
    </lineage>
</organism>